<feature type="region of interest" description="Disordered" evidence="1">
    <location>
        <begin position="52"/>
        <end position="85"/>
    </location>
</feature>
<comment type="caution">
    <text evidence="2">The sequence shown here is derived from an EMBL/GenBank/DDBJ whole genome shotgun (WGS) entry which is preliminary data.</text>
</comment>
<evidence type="ECO:0000256" key="1">
    <source>
        <dbReference type="SAM" id="MobiDB-lite"/>
    </source>
</evidence>
<dbReference type="EMBL" id="LSMT01000302">
    <property type="protein sequence ID" value="PFX20796.1"/>
    <property type="molecule type" value="Genomic_DNA"/>
</dbReference>
<evidence type="ECO:0000313" key="3">
    <source>
        <dbReference type="Proteomes" id="UP000225706"/>
    </source>
</evidence>
<gene>
    <name evidence="2" type="ORF">AWC38_SpisGene14715</name>
</gene>
<organism evidence="2 3">
    <name type="scientific">Stylophora pistillata</name>
    <name type="common">Smooth cauliflower coral</name>
    <dbReference type="NCBI Taxonomy" id="50429"/>
    <lineage>
        <taxon>Eukaryota</taxon>
        <taxon>Metazoa</taxon>
        <taxon>Cnidaria</taxon>
        <taxon>Anthozoa</taxon>
        <taxon>Hexacorallia</taxon>
        <taxon>Scleractinia</taxon>
        <taxon>Astrocoeniina</taxon>
        <taxon>Pocilloporidae</taxon>
        <taxon>Stylophora</taxon>
    </lineage>
</organism>
<accession>A0A2B4RUF0</accession>
<feature type="compositionally biased region" description="Polar residues" evidence="1">
    <location>
        <begin position="123"/>
        <end position="134"/>
    </location>
</feature>
<dbReference type="Proteomes" id="UP000225706">
    <property type="component" value="Unassembled WGS sequence"/>
</dbReference>
<dbReference type="OrthoDB" id="6003221at2759"/>
<name>A0A2B4RUF0_STYPI</name>
<feature type="region of interest" description="Disordered" evidence="1">
    <location>
        <begin position="111"/>
        <end position="136"/>
    </location>
</feature>
<proteinExistence type="predicted"/>
<reference evidence="3" key="1">
    <citation type="journal article" date="2017" name="bioRxiv">
        <title>Comparative analysis of the genomes of Stylophora pistillata and Acropora digitifera provides evidence for extensive differences between species of corals.</title>
        <authorList>
            <person name="Voolstra C.R."/>
            <person name="Li Y."/>
            <person name="Liew Y.J."/>
            <person name="Baumgarten S."/>
            <person name="Zoccola D."/>
            <person name="Flot J.-F."/>
            <person name="Tambutte S."/>
            <person name="Allemand D."/>
            <person name="Aranda M."/>
        </authorList>
    </citation>
    <scope>NUCLEOTIDE SEQUENCE [LARGE SCALE GENOMIC DNA]</scope>
</reference>
<dbReference type="AlphaFoldDB" id="A0A2B4RUF0"/>
<sequence>MSGNERFDYGKAVQANCANCGVVQIPSRVSLNTSCPRCKGVLVLNTVDLHSQRRSTDNREQNLLLQDDNEDLENTTLAPSTEDSAELDTVSLQHLSLATDENLSGLPLQESFEASSSRRKASTYPSKLSKTPTEGNDENGINGVCQTCGELNSTHECLSCFIAVFKRGVISGKNRSLVVYIIPKEKFDLVFAKIVQNEAAAYEGTEIAVIDDKRTFFCYHPQMAIQNELTIIFKMDCGECFALISPASTTLGVQHVLAKSEERIFPGAHVKLVTAYVGEENTLREDKVRMALLSGQARLGILIPTKSSPSITVLPLKGLLLQIVNCL</sequence>
<evidence type="ECO:0000313" key="2">
    <source>
        <dbReference type="EMBL" id="PFX20796.1"/>
    </source>
</evidence>
<keyword evidence="3" id="KW-1185">Reference proteome</keyword>
<protein>
    <submittedName>
        <fullName evidence="2">Uncharacterized protein</fullName>
    </submittedName>
</protein>